<feature type="region of interest" description="Disordered" evidence="1">
    <location>
        <begin position="182"/>
        <end position="204"/>
    </location>
</feature>
<dbReference type="SUPFAM" id="SSF49562">
    <property type="entry name" value="C2 domain (Calcium/lipid-binding domain, CaLB)"/>
    <property type="match status" value="1"/>
</dbReference>
<dbReference type="PANTHER" id="PTHR45716:SF3">
    <property type="entry name" value="SYNAPTOTAGMIN-LIKE PROTEIN 1"/>
    <property type="match status" value="1"/>
</dbReference>
<dbReference type="Pfam" id="PF00168">
    <property type="entry name" value="C2"/>
    <property type="match status" value="1"/>
</dbReference>
<feature type="compositionally biased region" description="Low complexity" evidence="1">
    <location>
        <begin position="192"/>
        <end position="204"/>
    </location>
</feature>
<comment type="caution">
    <text evidence="4">The sequence shown here is derived from an EMBL/GenBank/DDBJ whole genome shotgun (WGS) entry which is preliminary data.</text>
</comment>
<evidence type="ECO:0008006" key="6">
    <source>
        <dbReference type="Google" id="ProtNLM"/>
    </source>
</evidence>
<dbReference type="Gene3D" id="2.60.40.150">
    <property type="entry name" value="C2 domain"/>
    <property type="match status" value="1"/>
</dbReference>
<gene>
    <name evidence="4" type="ORF">ATANTOWER_015995</name>
</gene>
<feature type="domain" description="RabBD" evidence="3">
    <location>
        <begin position="9"/>
        <end position="65"/>
    </location>
</feature>
<feature type="domain" description="C2" evidence="2">
    <location>
        <begin position="226"/>
        <end position="346"/>
    </location>
</feature>
<evidence type="ECO:0000256" key="1">
    <source>
        <dbReference type="SAM" id="MobiDB-lite"/>
    </source>
</evidence>
<feature type="region of interest" description="Disordered" evidence="1">
    <location>
        <begin position="107"/>
        <end position="167"/>
    </location>
</feature>
<feature type="compositionally biased region" description="Polar residues" evidence="1">
    <location>
        <begin position="141"/>
        <end position="152"/>
    </location>
</feature>
<evidence type="ECO:0000313" key="5">
    <source>
        <dbReference type="Proteomes" id="UP001345963"/>
    </source>
</evidence>
<dbReference type="Gene3D" id="6.10.250.3000">
    <property type="match status" value="1"/>
</dbReference>
<evidence type="ECO:0000313" key="4">
    <source>
        <dbReference type="EMBL" id="MED6255858.1"/>
    </source>
</evidence>
<dbReference type="InterPro" id="IPR010911">
    <property type="entry name" value="Rab_BD"/>
</dbReference>
<dbReference type="InterPro" id="IPR035892">
    <property type="entry name" value="C2_domain_sf"/>
</dbReference>
<dbReference type="PROSITE" id="PS50004">
    <property type="entry name" value="C2"/>
    <property type="match status" value="1"/>
</dbReference>
<feature type="non-terminal residue" evidence="4">
    <location>
        <position position="1"/>
    </location>
</feature>
<protein>
    <recommendedName>
        <fullName evidence="6">Synaptotagmin-like protein 1</fullName>
    </recommendedName>
</protein>
<feature type="compositionally biased region" description="Basic and acidic residues" evidence="1">
    <location>
        <begin position="153"/>
        <end position="164"/>
    </location>
</feature>
<reference evidence="4 5" key="1">
    <citation type="submission" date="2021-07" db="EMBL/GenBank/DDBJ databases">
        <authorList>
            <person name="Palmer J.M."/>
        </authorList>
    </citation>
    <scope>NUCLEOTIDE SEQUENCE [LARGE SCALE GENOMIC DNA]</scope>
    <source>
        <strain evidence="4 5">AT_MEX2019</strain>
        <tissue evidence="4">Muscle</tissue>
    </source>
</reference>
<feature type="non-terminal residue" evidence="4">
    <location>
        <position position="351"/>
    </location>
</feature>
<keyword evidence="5" id="KW-1185">Reference proteome</keyword>
<dbReference type="InterPro" id="IPR000008">
    <property type="entry name" value="C2_dom"/>
</dbReference>
<accession>A0ABU7BZ27</accession>
<dbReference type="SMART" id="SM00239">
    <property type="entry name" value="C2"/>
    <property type="match status" value="1"/>
</dbReference>
<evidence type="ECO:0000259" key="2">
    <source>
        <dbReference type="PROSITE" id="PS50004"/>
    </source>
</evidence>
<name>A0ABU7BZ27_9TELE</name>
<dbReference type="PROSITE" id="PS50916">
    <property type="entry name" value="RABBD"/>
    <property type="match status" value="1"/>
</dbReference>
<dbReference type="Proteomes" id="UP001345963">
    <property type="component" value="Unassembled WGS sequence"/>
</dbReference>
<organism evidence="4 5">
    <name type="scientific">Ataeniobius toweri</name>
    <dbReference type="NCBI Taxonomy" id="208326"/>
    <lineage>
        <taxon>Eukaryota</taxon>
        <taxon>Metazoa</taxon>
        <taxon>Chordata</taxon>
        <taxon>Craniata</taxon>
        <taxon>Vertebrata</taxon>
        <taxon>Euteleostomi</taxon>
        <taxon>Actinopterygii</taxon>
        <taxon>Neopterygii</taxon>
        <taxon>Teleostei</taxon>
        <taxon>Neoteleostei</taxon>
        <taxon>Acanthomorphata</taxon>
        <taxon>Ovalentaria</taxon>
        <taxon>Atherinomorphae</taxon>
        <taxon>Cyprinodontiformes</taxon>
        <taxon>Goodeidae</taxon>
        <taxon>Ataeniobius</taxon>
    </lineage>
</organism>
<evidence type="ECO:0000259" key="3">
    <source>
        <dbReference type="PROSITE" id="PS50916"/>
    </source>
</evidence>
<dbReference type="EMBL" id="JAHUTI010072154">
    <property type="protein sequence ID" value="MED6255858.1"/>
    <property type="molecule type" value="Genomic_DNA"/>
</dbReference>
<sequence length="351" mass="40137">MAEERVDSSLDLSHLTEEEQSSILQVLQRDLELRNLDEGRIRNLEQTEKNPSRLRLLSGEWFSEVCSKRHSRWTSGCDLIRASIRHRKTKSRDVNLDEVFIGEKKETPLNNIPAEAKEKLQEKTEEESEGNEENMKPDFTQVLNNTNSSSPSKECETRSNGHSEESEEGLFVGLNGDLDSFNSSLTKQDPASLKTSSSNSSLHSSYTLSGSMMSLFSSGDFGVVEVRGRIQYSLVYDNHSEELQVRVYRCEDIASARKNRSDPYVKTYLLPDKSNHSKKKTSVKKKTLNPVYDQTLRYKLRIGELRSRTLNLSVWHAESLGRNIFLGEVEVALGLWDWTCTQPLWQDLQPR</sequence>
<proteinExistence type="predicted"/>
<dbReference type="PANTHER" id="PTHR45716">
    <property type="entry name" value="BITESIZE, ISOFORM I"/>
    <property type="match status" value="1"/>
</dbReference>